<feature type="compositionally biased region" description="Basic residues" evidence="1">
    <location>
        <begin position="22"/>
        <end position="39"/>
    </location>
</feature>
<organism evidence="2 3">
    <name type="scientific">Sipha flava</name>
    <name type="common">yellow sugarcane aphid</name>
    <dbReference type="NCBI Taxonomy" id="143950"/>
    <lineage>
        <taxon>Eukaryota</taxon>
        <taxon>Metazoa</taxon>
        <taxon>Ecdysozoa</taxon>
        <taxon>Arthropoda</taxon>
        <taxon>Hexapoda</taxon>
        <taxon>Insecta</taxon>
        <taxon>Pterygota</taxon>
        <taxon>Neoptera</taxon>
        <taxon>Paraneoptera</taxon>
        <taxon>Hemiptera</taxon>
        <taxon>Sternorrhyncha</taxon>
        <taxon>Aphidomorpha</taxon>
        <taxon>Aphidoidea</taxon>
        <taxon>Aphididae</taxon>
        <taxon>Sipha</taxon>
    </lineage>
</organism>
<name>A0A8B8GJC2_9HEMI</name>
<gene>
    <name evidence="3" type="primary">LOC112692278</name>
</gene>
<keyword evidence="2" id="KW-1185">Reference proteome</keyword>
<accession>A0A8B8GJC2</accession>
<sequence length="89" mass="10629">MFTFVVRAHGIHGRQRRDTHAPYRVKRSFRRGRGKRKKESRVIRPGVAEVIYECLKDAIQTFDIFYNRQFDGRLMKCDMNKSQNVSTCY</sequence>
<dbReference type="RefSeq" id="XP_025422681.1">
    <property type="nucleotide sequence ID" value="XM_025566896.1"/>
</dbReference>
<protein>
    <submittedName>
        <fullName evidence="3">Polymerase delta-interacting protein 3-like</fullName>
    </submittedName>
</protein>
<evidence type="ECO:0000313" key="3">
    <source>
        <dbReference type="RefSeq" id="XP_025422681.1"/>
    </source>
</evidence>
<proteinExistence type="predicted"/>
<reference evidence="3" key="1">
    <citation type="submission" date="2025-08" db="UniProtKB">
        <authorList>
            <consortium name="RefSeq"/>
        </authorList>
    </citation>
    <scope>IDENTIFICATION</scope>
    <source>
        <tissue evidence="3">Whole body</tissue>
    </source>
</reference>
<dbReference type="Proteomes" id="UP000694846">
    <property type="component" value="Unplaced"/>
</dbReference>
<feature type="region of interest" description="Disordered" evidence="1">
    <location>
        <begin position="13"/>
        <end position="40"/>
    </location>
</feature>
<dbReference type="GeneID" id="112692278"/>
<evidence type="ECO:0000256" key="1">
    <source>
        <dbReference type="SAM" id="MobiDB-lite"/>
    </source>
</evidence>
<evidence type="ECO:0000313" key="2">
    <source>
        <dbReference type="Proteomes" id="UP000694846"/>
    </source>
</evidence>
<dbReference type="AlphaFoldDB" id="A0A8B8GJC2"/>